<dbReference type="Proteomes" id="UP000006530">
    <property type="component" value="Segment"/>
</dbReference>
<proteinExistence type="predicted"/>
<reference evidence="1 2" key="1">
    <citation type="journal article" date="2010" name="Environ. Microbiol.">
        <title>Genomic analysis of oceanic cyanobacterial myoviruses compared with T4-like myoviruses from diverse hosts and environments.</title>
        <authorList>
            <person name="Sullivan M.B."/>
            <person name="Huang K.H."/>
            <person name="Ignacio-Espinoza J.C."/>
            <person name="Berlin A.M."/>
            <person name="Kelly L."/>
            <person name="Weigele P.R."/>
            <person name="DeFrancesco A.S."/>
            <person name="Kern S.E."/>
            <person name="Thompson L.R."/>
            <person name="Young S."/>
            <person name="Yandava C."/>
            <person name="Fu R."/>
            <person name="Krastins B."/>
            <person name="Chase M."/>
            <person name="Sarracino D."/>
            <person name="Osburne M.S."/>
            <person name="Henn M.R."/>
            <person name="Chisholm S.W."/>
        </authorList>
    </citation>
    <scope>NUCLEOTIDE SEQUENCE [LARGE SCALE GENOMIC DNA]</scope>
    <source>
        <strain evidence="1">M4-247</strain>
    </source>
</reference>
<protein>
    <submittedName>
        <fullName evidence="1">Uncharacterized protein</fullName>
    </submittedName>
</protein>
<dbReference type="KEGG" id="vg:10326977"/>
<dbReference type="GeneID" id="10326977"/>
<dbReference type="RefSeq" id="YP_004322489.1">
    <property type="nucleotide sequence ID" value="NC_015280.1"/>
</dbReference>
<organism evidence="1 2">
    <name type="scientific">Prochlorococcus phage P-HM1</name>
    <dbReference type="NCBI Taxonomy" id="445700"/>
    <lineage>
        <taxon>Viruses</taxon>
        <taxon>Duplodnaviria</taxon>
        <taxon>Heunggongvirae</taxon>
        <taxon>Uroviricota</taxon>
        <taxon>Caudoviricetes</taxon>
        <taxon>Eurybiavirus</taxon>
        <taxon>Eurybiavirus PHM2</taxon>
    </lineage>
</organism>
<gene>
    <name evidence="1" type="ORF">PHM1_064</name>
</gene>
<name>E3SMP5_9CAUD</name>
<evidence type="ECO:0000313" key="2">
    <source>
        <dbReference type="Proteomes" id="UP000006530"/>
    </source>
</evidence>
<dbReference type="InterPro" id="IPR021957">
    <property type="entry name" value="DUF3574"/>
</dbReference>
<evidence type="ECO:0000313" key="1">
    <source>
        <dbReference type="EMBL" id="ADO98688.1"/>
    </source>
</evidence>
<accession>E3SMP5</accession>
<dbReference type="Pfam" id="PF12098">
    <property type="entry name" value="DUF3574"/>
    <property type="match status" value="1"/>
</dbReference>
<sequence>MKTHSITLGMNIPNAGTVTNQMWIDFLNVTVLASLEYATITDSVGIYKGTLEKSKTISVTTEDPAAVDALRKVGDAYKAAFNQDAIMYTVTAVPILQFT</sequence>
<keyword evidence="2" id="KW-1185">Reference proteome</keyword>
<dbReference type="OrthoDB" id="26980at10239"/>
<dbReference type="EMBL" id="GU071101">
    <property type="protein sequence ID" value="ADO98688.1"/>
    <property type="molecule type" value="Genomic_DNA"/>
</dbReference>